<proteinExistence type="inferred from homology"/>
<dbReference type="EMBL" id="DVAB01000004">
    <property type="protein sequence ID" value="HIJ99977.1"/>
    <property type="molecule type" value="Genomic_DNA"/>
</dbReference>
<name>A0A832XLJ7_9ARCH</name>
<dbReference type="Gene3D" id="2.20.25.10">
    <property type="match status" value="2"/>
</dbReference>
<feature type="binding site" evidence="6">
    <location>
        <position position="24"/>
    </location>
    <ligand>
        <name>Zn(2+)</name>
        <dbReference type="ChEBI" id="CHEBI:29105"/>
        <label>1</label>
    </ligand>
</feature>
<dbReference type="InterPro" id="IPR001222">
    <property type="entry name" value="Znf_TFIIS"/>
</dbReference>
<evidence type="ECO:0000256" key="4">
    <source>
        <dbReference type="ARBA" id="ARBA00023015"/>
    </source>
</evidence>
<feature type="binding site" evidence="6">
    <location>
        <position position="101"/>
    </location>
    <ligand>
        <name>Zn(2+)</name>
        <dbReference type="ChEBI" id="CHEBI:29105"/>
        <label>2</label>
    </ligand>
</feature>
<feature type="binding site" evidence="6">
    <location>
        <position position="70"/>
    </location>
    <ligand>
        <name>Zn(2+)</name>
        <dbReference type="ChEBI" id="CHEBI:29105"/>
        <label>2</label>
    </ligand>
</feature>
<feature type="binding site" evidence="6">
    <location>
        <position position="4"/>
    </location>
    <ligand>
        <name>Zn(2+)</name>
        <dbReference type="ChEBI" id="CHEBI:29105"/>
        <label>1</label>
    </ligand>
</feature>
<keyword evidence="4" id="KW-0805">Transcription regulation</keyword>
<sequence length="109" mass="12313">MEFCPNCGKLLRPKEEKKEVFLACNSCGYRTEGEAAEEGYVATEEAPKEKIEGVAVNEGAPNLPTTTAQCEKCHTDKAYYWLEQTRAADEAPTRFLQCVKCGHKWREYS</sequence>
<evidence type="ECO:0000256" key="7">
    <source>
        <dbReference type="PIRSR" id="PIRSR005586-2"/>
    </source>
</evidence>
<keyword evidence="2 7" id="KW-0863">Zinc-finger</keyword>
<keyword evidence="11" id="KW-1185">Reference proteome</keyword>
<dbReference type="PANTHER" id="PTHR11239:SF12">
    <property type="entry name" value="DNA-DIRECTED RNA POLYMERASE III SUBUNIT RPC10"/>
    <property type="match status" value="1"/>
</dbReference>
<feature type="binding site" evidence="6">
    <location>
        <position position="27"/>
    </location>
    <ligand>
        <name>Zn(2+)</name>
        <dbReference type="ChEBI" id="CHEBI:29105"/>
        <label>1</label>
    </ligand>
</feature>
<evidence type="ECO:0000259" key="9">
    <source>
        <dbReference type="PROSITE" id="PS51133"/>
    </source>
</evidence>
<dbReference type="PROSITE" id="PS51133">
    <property type="entry name" value="ZF_TFIIS_2"/>
    <property type="match status" value="1"/>
</dbReference>
<dbReference type="GO" id="GO:0008270">
    <property type="term" value="F:zinc ion binding"/>
    <property type="evidence" value="ECO:0007669"/>
    <property type="project" value="UniProtKB-KW"/>
</dbReference>
<evidence type="ECO:0000256" key="1">
    <source>
        <dbReference type="ARBA" id="ARBA00022723"/>
    </source>
</evidence>
<feature type="binding site" evidence="6">
    <location>
        <position position="98"/>
    </location>
    <ligand>
        <name>Zn(2+)</name>
        <dbReference type="ChEBI" id="CHEBI:29105"/>
        <label>2</label>
    </ligand>
</feature>
<feature type="binding site" evidence="6">
    <location>
        <position position="7"/>
    </location>
    <ligand>
        <name>Zn(2+)</name>
        <dbReference type="ChEBI" id="CHEBI:29105"/>
        <label>1</label>
    </ligand>
</feature>
<dbReference type="SMART" id="SM00661">
    <property type="entry name" value="RPOL9"/>
    <property type="match status" value="1"/>
</dbReference>
<keyword evidence="1 6" id="KW-0479">Metal-binding</keyword>
<dbReference type="PANTHER" id="PTHR11239">
    <property type="entry name" value="DNA-DIRECTED RNA POLYMERASE"/>
    <property type="match status" value="1"/>
</dbReference>
<dbReference type="InterPro" id="IPR012164">
    <property type="entry name" value="Rpa12/Rpb9/Rpc10/TFS"/>
</dbReference>
<dbReference type="CDD" id="cd10511">
    <property type="entry name" value="Zn-ribbon_TFS"/>
    <property type="match status" value="1"/>
</dbReference>
<organism evidence="10 11">
    <name type="scientific">Candidatus Naiadarchaeum limnaeum</name>
    <dbReference type="NCBI Taxonomy" id="2756139"/>
    <lineage>
        <taxon>Archaea</taxon>
        <taxon>Candidatus Undinarchaeota</taxon>
        <taxon>Candidatus Undinarchaeia</taxon>
        <taxon>Candidatus Naiadarchaeales</taxon>
        <taxon>Candidatus Naiadarchaeaceae</taxon>
        <taxon>Candidatus Naiadarchaeum</taxon>
    </lineage>
</organism>
<feature type="zinc finger region" description="C4-type" evidence="7">
    <location>
        <begin position="4"/>
        <end position="27"/>
    </location>
</feature>
<feature type="domain" description="TFIIS-type" evidence="9">
    <location>
        <begin position="66"/>
        <end position="106"/>
    </location>
</feature>
<evidence type="ECO:0000313" key="10">
    <source>
        <dbReference type="EMBL" id="HIJ99977.1"/>
    </source>
</evidence>
<dbReference type="GO" id="GO:0003676">
    <property type="term" value="F:nucleic acid binding"/>
    <property type="evidence" value="ECO:0007669"/>
    <property type="project" value="InterPro"/>
</dbReference>
<evidence type="ECO:0000256" key="2">
    <source>
        <dbReference type="ARBA" id="ARBA00022771"/>
    </source>
</evidence>
<dbReference type="SUPFAM" id="SSF57783">
    <property type="entry name" value="Zinc beta-ribbon"/>
    <property type="match status" value="2"/>
</dbReference>
<comment type="caution">
    <text evidence="10">The sequence shown here is derived from an EMBL/GenBank/DDBJ whole genome shotgun (WGS) entry which is preliminary data.</text>
</comment>
<dbReference type="InterPro" id="IPR001529">
    <property type="entry name" value="Zn_ribbon_RPB9"/>
</dbReference>
<dbReference type="Pfam" id="PF02150">
    <property type="entry name" value="Zn_ribbon_RPB9"/>
    <property type="match status" value="1"/>
</dbReference>
<evidence type="ECO:0000256" key="5">
    <source>
        <dbReference type="PIRNR" id="PIRNR005586"/>
    </source>
</evidence>
<dbReference type="GO" id="GO:0006355">
    <property type="term" value="P:regulation of DNA-templated transcription"/>
    <property type="evidence" value="ECO:0007669"/>
    <property type="project" value="InterPro"/>
</dbReference>
<dbReference type="NCBIfam" id="TIGR01384">
    <property type="entry name" value="TFS_arch"/>
    <property type="match status" value="1"/>
</dbReference>
<evidence type="ECO:0000313" key="11">
    <source>
        <dbReference type="Proteomes" id="UP000646946"/>
    </source>
</evidence>
<evidence type="ECO:0000256" key="3">
    <source>
        <dbReference type="ARBA" id="ARBA00022833"/>
    </source>
</evidence>
<dbReference type="GO" id="GO:0003899">
    <property type="term" value="F:DNA-directed RNA polymerase activity"/>
    <property type="evidence" value="ECO:0007669"/>
    <property type="project" value="InterPro"/>
</dbReference>
<dbReference type="AlphaFoldDB" id="A0A832XLJ7"/>
<feature type="binding site" evidence="6">
    <location>
        <position position="73"/>
    </location>
    <ligand>
        <name>Zn(2+)</name>
        <dbReference type="ChEBI" id="CHEBI:29105"/>
        <label>2</label>
    </ligand>
</feature>
<reference evidence="10 11" key="1">
    <citation type="journal article" name="Nat. Commun.">
        <title>Undinarchaeota illuminate DPANN phylogeny and the impact of gene transfer on archaeal evolution.</title>
        <authorList>
            <person name="Dombrowski N."/>
            <person name="Williams T.A."/>
            <person name="Sun J."/>
            <person name="Woodcroft B.J."/>
            <person name="Lee J.H."/>
            <person name="Minh B.Q."/>
            <person name="Rinke C."/>
            <person name="Spang A."/>
        </authorList>
    </citation>
    <scope>NUCLEOTIDE SEQUENCE [LARGE SCALE GENOMIC DNA]</scope>
    <source>
        <strain evidence="10">MAG_bin1129</strain>
    </source>
</reference>
<comment type="similarity">
    <text evidence="5 8">Belongs to the archaeal rpoM/eukaryotic RPA12/RPB9/RPC11 RNA polymerase family.</text>
</comment>
<gene>
    <name evidence="10" type="ORF">H1016_00375</name>
</gene>
<dbReference type="SMART" id="SM00440">
    <property type="entry name" value="ZnF_C2C2"/>
    <property type="match status" value="1"/>
</dbReference>
<dbReference type="Proteomes" id="UP000646946">
    <property type="component" value="Unassembled WGS sequence"/>
</dbReference>
<evidence type="ECO:0000256" key="8">
    <source>
        <dbReference type="RuleBase" id="RU003474"/>
    </source>
</evidence>
<evidence type="ECO:0000256" key="6">
    <source>
        <dbReference type="PIRSR" id="PIRSR005586-1"/>
    </source>
</evidence>
<dbReference type="InterPro" id="IPR006288">
    <property type="entry name" value="TFS"/>
</dbReference>
<dbReference type="Pfam" id="PF01096">
    <property type="entry name" value="Zn_ribbon_TFIIS"/>
    <property type="match status" value="1"/>
</dbReference>
<dbReference type="PIRSF" id="PIRSF005586">
    <property type="entry name" value="RNApol_RpoM"/>
    <property type="match status" value="1"/>
</dbReference>
<accession>A0A832XLJ7</accession>
<dbReference type="GO" id="GO:0006351">
    <property type="term" value="P:DNA-templated transcription"/>
    <property type="evidence" value="ECO:0007669"/>
    <property type="project" value="InterPro"/>
</dbReference>
<keyword evidence="5 8" id="KW-0804">Transcription</keyword>
<protein>
    <submittedName>
        <fullName evidence="10">Transcription factor S</fullName>
    </submittedName>
</protein>
<keyword evidence="3 6" id="KW-0862">Zinc</keyword>